<keyword evidence="4 10" id="KW-0808">Transferase</keyword>
<feature type="transmembrane region" description="Helical" evidence="8">
    <location>
        <begin position="210"/>
        <end position="231"/>
    </location>
</feature>
<evidence type="ECO:0000313" key="11">
    <source>
        <dbReference type="Proteomes" id="UP000632273"/>
    </source>
</evidence>
<gene>
    <name evidence="10" type="ORF">GCM10011383_22970</name>
</gene>
<dbReference type="GO" id="GO:0016740">
    <property type="term" value="F:transferase activity"/>
    <property type="evidence" value="ECO:0007669"/>
    <property type="project" value="UniProtKB-KW"/>
</dbReference>
<dbReference type="InterPro" id="IPR050297">
    <property type="entry name" value="LipidA_mod_glycosyltrf_83"/>
</dbReference>
<evidence type="ECO:0000256" key="2">
    <source>
        <dbReference type="ARBA" id="ARBA00022475"/>
    </source>
</evidence>
<comment type="caution">
    <text evidence="10">The sequence shown here is derived from an EMBL/GenBank/DDBJ whole genome shotgun (WGS) entry which is preliminary data.</text>
</comment>
<dbReference type="PANTHER" id="PTHR33908">
    <property type="entry name" value="MANNOSYLTRANSFERASE YKCB-RELATED"/>
    <property type="match status" value="1"/>
</dbReference>
<evidence type="ECO:0000256" key="3">
    <source>
        <dbReference type="ARBA" id="ARBA00022676"/>
    </source>
</evidence>
<feature type="transmembrane region" description="Helical" evidence="8">
    <location>
        <begin position="117"/>
        <end position="136"/>
    </location>
</feature>
<feature type="transmembrane region" description="Helical" evidence="8">
    <location>
        <begin position="166"/>
        <end position="198"/>
    </location>
</feature>
<feature type="transmembrane region" description="Helical" evidence="8">
    <location>
        <begin position="261"/>
        <end position="283"/>
    </location>
</feature>
<evidence type="ECO:0000256" key="8">
    <source>
        <dbReference type="SAM" id="Phobius"/>
    </source>
</evidence>
<protein>
    <submittedName>
        <fullName evidence="10">Glycosyl transferase</fullName>
    </submittedName>
</protein>
<feature type="transmembrane region" description="Helical" evidence="8">
    <location>
        <begin position="12"/>
        <end position="31"/>
    </location>
</feature>
<keyword evidence="5 8" id="KW-0812">Transmembrane</keyword>
<keyword evidence="6 8" id="KW-1133">Transmembrane helix</keyword>
<feature type="transmembrane region" description="Helical" evidence="8">
    <location>
        <begin position="295"/>
        <end position="312"/>
    </location>
</feature>
<feature type="transmembrane region" description="Helical" evidence="8">
    <location>
        <begin position="93"/>
        <end position="111"/>
    </location>
</feature>
<evidence type="ECO:0000256" key="6">
    <source>
        <dbReference type="ARBA" id="ARBA00022989"/>
    </source>
</evidence>
<dbReference type="Proteomes" id="UP000632273">
    <property type="component" value="Unassembled WGS sequence"/>
</dbReference>
<feature type="transmembrane region" description="Helical" evidence="8">
    <location>
        <begin position="384"/>
        <end position="401"/>
    </location>
</feature>
<dbReference type="PANTHER" id="PTHR33908:SF3">
    <property type="entry name" value="UNDECAPRENYL PHOSPHATE-ALPHA-4-AMINO-4-DEOXY-L-ARABINOSE ARABINOSYL TRANSFERASE"/>
    <property type="match status" value="1"/>
</dbReference>
<dbReference type="InterPro" id="IPR038731">
    <property type="entry name" value="RgtA/B/C-like"/>
</dbReference>
<evidence type="ECO:0000256" key="7">
    <source>
        <dbReference type="ARBA" id="ARBA00023136"/>
    </source>
</evidence>
<keyword evidence="11" id="KW-1185">Reference proteome</keyword>
<feature type="transmembrane region" description="Helical" evidence="8">
    <location>
        <begin position="348"/>
        <end position="372"/>
    </location>
</feature>
<dbReference type="EMBL" id="BMHT01000004">
    <property type="protein sequence ID" value="GGF11186.1"/>
    <property type="molecule type" value="Genomic_DNA"/>
</dbReference>
<evidence type="ECO:0000259" key="9">
    <source>
        <dbReference type="Pfam" id="PF13231"/>
    </source>
</evidence>
<evidence type="ECO:0000313" key="10">
    <source>
        <dbReference type="EMBL" id="GGF11186.1"/>
    </source>
</evidence>
<organism evidence="10 11">
    <name type="scientific">Hymenobacter cavernae</name>
    <dbReference type="NCBI Taxonomy" id="2044852"/>
    <lineage>
        <taxon>Bacteria</taxon>
        <taxon>Pseudomonadati</taxon>
        <taxon>Bacteroidota</taxon>
        <taxon>Cytophagia</taxon>
        <taxon>Cytophagales</taxon>
        <taxon>Hymenobacteraceae</taxon>
        <taxon>Hymenobacter</taxon>
    </lineage>
</organism>
<feature type="transmembrane region" description="Helical" evidence="8">
    <location>
        <begin position="410"/>
        <end position="429"/>
    </location>
</feature>
<proteinExistence type="predicted"/>
<reference evidence="11" key="1">
    <citation type="journal article" date="2019" name="Int. J. Syst. Evol. Microbiol.">
        <title>The Global Catalogue of Microorganisms (GCM) 10K type strain sequencing project: providing services to taxonomists for standard genome sequencing and annotation.</title>
        <authorList>
            <consortium name="The Broad Institute Genomics Platform"/>
            <consortium name="The Broad Institute Genome Sequencing Center for Infectious Disease"/>
            <person name="Wu L."/>
            <person name="Ma J."/>
        </authorList>
    </citation>
    <scope>NUCLEOTIDE SEQUENCE [LARGE SCALE GENOMIC DNA]</scope>
    <source>
        <strain evidence="11">CGMCC 1.15197</strain>
    </source>
</reference>
<accession>A0ABQ1U602</accession>
<name>A0ABQ1U602_9BACT</name>
<evidence type="ECO:0000256" key="5">
    <source>
        <dbReference type="ARBA" id="ARBA00022692"/>
    </source>
</evidence>
<keyword evidence="2" id="KW-1003">Cell membrane</keyword>
<dbReference type="Pfam" id="PF13231">
    <property type="entry name" value="PMT_2"/>
    <property type="match status" value="1"/>
</dbReference>
<feature type="domain" description="Glycosyltransferase RgtA/B/C/D-like" evidence="9">
    <location>
        <begin position="65"/>
        <end position="224"/>
    </location>
</feature>
<evidence type="ECO:0000256" key="1">
    <source>
        <dbReference type="ARBA" id="ARBA00004651"/>
    </source>
</evidence>
<keyword evidence="7 8" id="KW-0472">Membrane</keyword>
<dbReference type="RefSeq" id="WP_188814158.1">
    <property type="nucleotide sequence ID" value="NZ_BMHT01000004.1"/>
</dbReference>
<evidence type="ECO:0000256" key="4">
    <source>
        <dbReference type="ARBA" id="ARBA00022679"/>
    </source>
</evidence>
<comment type="subcellular location">
    <subcellularLocation>
        <location evidence="1">Cell membrane</location>
        <topology evidence="1">Multi-pass membrane protein</topology>
    </subcellularLocation>
</comment>
<feature type="transmembrane region" description="Helical" evidence="8">
    <location>
        <begin position="318"/>
        <end position="336"/>
    </location>
</feature>
<keyword evidence="3" id="KW-0328">Glycosyltransferase</keyword>
<sequence>MKSLPITSRSWLWLFLLVLGLAFLVNIGSWGPLESSEARYSEIGREMLTGQDWLHPRLLGIQHFHKPPLTYWLVAAGLGVFGADAAAVRILPILAVLLQILLVYGLGQLLFRGDRGRSLAAAIIYGTLPVVLISALNVTTDAYLATLELAATYGILRYYYTGGARWLYLFWIGLGLAFLTKGPVGFVLPLMAVIGFYFKQGQTRRPFTQHHALGTVLFVLVGLSWYLYLVAENPAFVRYFLFEHTVERFANAATFNRAKPWWFYVVLAPATSLPWSVALISQAVRTPWRDVPQQWRNVLIFWVILPLIFFSISKSKLLLYVLPIFPGVALLTVYYLGRLTDAVLHHWYVGIITFYGFLLAMLCLLPVMVTVFPQLPLEMSPLTIIWPAAGVVVMVLLLTFWEQVRVAPRILAATVVFTATLLLTAKPLMNQNELAFNGSRPLAEFLRAHHLTDRTVLVYNELLPSLAFELGKLPVSLYDGNESLHRETQFEADETWRRNLIILPDSQQEPYLGSLLVQHPALLVKGELKEERKWMLRYFTQQETLGKWTIYW</sequence>